<proteinExistence type="predicted"/>
<name>A0A0U5HAZ4_9EURY</name>
<evidence type="ECO:0000313" key="2">
    <source>
        <dbReference type="Proteomes" id="UP000066737"/>
    </source>
</evidence>
<dbReference type="AlphaFoldDB" id="A0A0U5HAZ4"/>
<geneLocation type="plasmid" evidence="2">
    <name>pSTJ001</name>
</geneLocation>
<dbReference type="Proteomes" id="UP000066737">
    <property type="component" value="Plasmid pSTJ001"/>
</dbReference>
<organism evidence="1 2">
    <name type="scientific">Halobacterium hubeiense</name>
    <dbReference type="NCBI Taxonomy" id="1407499"/>
    <lineage>
        <taxon>Archaea</taxon>
        <taxon>Methanobacteriati</taxon>
        <taxon>Methanobacteriota</taxon>
        <taxon>Stenosarchaea group</taxon>
        <taxon>Halobacteria</taxon>
        <taxon>Halobacteriales</taxon>
        <taxon>Halobacteriaceae</taxon>
        <taxon>Halobacterium</taxon>
    </lineage>
</organism>
<gene>
    <name evidence="1" type="ORF">HHUB_4164</name>
</gene>
<evidence type="ECO:0000313" key="1">
    <source>
        <dbReference type="EMBL" id="CQH63714.1"/>
    </source>
</evidence>
<keyword evidence="2" id="KW-1185">Reference proteome</keyword>
<sequence length="37" mass="3957">MEKPLGGRASVEAVRATLQTLALERAGQKTITFPADE</sequence>
<accession>A0A0U5HAZ4</accession>
<reference evidence="2" key="1">
    <citation type="journal article" date="2016" name="Environ. Microbiol.">
        <title>The complete genome of a viable archaeum isolated from 123-million-year-old rock salt.</title>
        <authorList>
            <person name="Jaakkola S.T."/>
            <person name="Pfeiffer F."/>
            <person name="Ravantti J.J."/>
            <person name="Guo Q."/>
            <person name="Liu Y."/>
            <person name="Chen X."/>
            <person name="Ma H."/>
            <person name="Yang C."/>
            <person name="Oksanen H.M."/>
            <person name="Bamford D.H."/>
        </authorList>
    </citation>
    <scope>NUCLEOTIDE SEQUENCE</scope>
    <source>
        <strain evidence="2">JI20-1</strain>
        <plasmid evidence="2">Plasmid pSTJ001</plasmid>
    </source>
</reference>
<protein>
    <submittedName>
        <fullName evidence="1">Uncharacterized protein</fullName>
    </submittedName>
</protein>
<dbReference type="EMBL" id="LN831303">
    <property type="protein sequence ID" value="CQH63714.1"/>
    <property type="molecule type" value="Genomic_DNA"/>
</dbReference>
<dbReference type="KEGG" id="hhb:Hhub_4164"/>